<dbReference type="EMBL" id="MWDB01000001">
    <property type="protein sequence ID" value="OQB42589.1"/>
    <property type="molecule type" value="Genomic_DNA"/>
</dbReference>
<gene>
    <name evidence="2" type="ORF">BWY04_00025</name>
</gene>
<dbReference type="GO" id="GO:0018113">
    <property type="term" value="F:lysine racemase activity"/>
    <property type="evidence" value="ECO:0007669"/>
    <property type="project" value="UniProtKB-EC"/>
</dbReference>
<name>A0A1V5ZQM7_9BACT</name>
<sequence length="92" mass="10798">MKRFLRKIFNPRVEPINRIFIYSKNVLNNLSYLQELQPKSAIFPVLKSNAYGHGLLQITKILRKTNVPYIAIDSFPEYQVVKKYSDKNVLVL</sequence>
<keyword evidence="2" id="KW-0413">Isomerase</keyword>
<dbReference type="Pfam" id="PF01168">
    <property type="entry name" value="Ala_racemase_N"/>
    <property type="match status" value="1"/>
</dbReference>
<accession>A0A1V5ZQM7</accession>
<comment type="caution">
    <text evidence="2">The sequence shown here is derived from an EMBL/GenBank/DDBJ whole genome shotgun (WGS) entry which is preliminary data.</text>
</comment>
<evidence type="ECO:0000259" key="1">
    <source>
        <dbReference type="Pfam" id="PF01168"/>
    </source>
</evidence>
<evidence type="ECO:0000313" key="2">
    <source>
        <dbReference type="EMBL" id="OQB42589.1"/>
    </source>
</evidence>
<reference evidence="2" key="1">
    <citation type="submission" date="2017-02" db="EMBL/GenBank/DDBJ databases">
        <title>Delving into the versatile metabolic prowess of the omnipresent phylum Bacteroidetes.</title>
        <authorList>
            <person name="Nobu M.K."/>
            <person name="Mei R."/>
            <person name="Narihiro T."/>
            <person name="Kuroda K."/>
            <person name="Liu W.-T."/>
        </authorList>
    </citation>
    <scope>NUCLEOTIDE SEQUENCE</scope>
    <source>
        <strain evidence="2">ADurb.Bin160</strain>
    </source>
</reference>
<proteinExistence type="predicted"/>
<dbReference type="EC" id="5.1.1.5" evidence="2"/>
<protein>
    <submittedName>
        <fullName evidence="2">Lysine racemase</fullName>
        <ecNumber evidence="2">5.1.1.5</ecNumber>
    </submittedName>
</protein>
<organism evidence="2">
    <name type="scientific">candidate division CPR1 bacterium ADurb.Bin160</name>
    <dbReference type="NCBI Taxonomy" id="1852826"/>
    <lineage>
        <taxon>Bacteria</taxon>
        <taxon>candidate division CPR1</taxon>
    </lineage>
</organism>
<dbReference type="SUPFAM" id="SSF51419">
    <property type="entry name" value="PLP-binding barrel"/>
    <property type="match status" value="1"/>
</dbReference>
<feature type="domain" description="Alanine racemase N-terminal" evidence="1">
    <location>
        <begin position="24"/>
        <end position="91"/>
    </location>
</feature>
<dbReference type="Proteomes" id="UP000485621">
    <property type="component" value="Unassembled WGS sequence"/>
</dbReference>
<dbReference type="Gene3D" id="3.20.20.10">
    <property type="entry name" value="Alanine racemase"/>
    <property type="match status" value="1"/>
</dbReference>
<dbReference type="AlphaFoldDB" id="A0A1V5ZQM7"/>
<dbReference type="InterPro" id="IPR001608">
    <property type="entry name" value="Ala_racemase_N"/>
</dbReference>
<dbReference type="InterPro" id="IPR029066">
    <property type="entry name" value="PLP-binding_barrel"/>
</dbReference>